<keyword evidence="8" id="KW-0378">Hydrolase</keyword>
<dbReference type="PANTHER" id="PTHR43344">
    <property type="entry name" value="PHOSPHOSERINE PHOSPHATASE"/>
    <property type="match status" value="1"/>
</dbReference>
<evidence type="ECO:0000256" key="2">
    <source>
        <dbReference type="ARBA" id="ARBA00005135"/>
    </source>
</evidence>
<evidence type="ECO:0000256" key="9">
    <source>
        <dbReference type="ARBA" id="ARBA00022842"/>
    </source>
</evidence>
<dbReference type="InterPro" id="IPR050582">
    <property type="entry name" value="HAD-like_SerB"/>
</dbReference>
<evidence type="ECO:0000256" key="8">
    <source>
        <dbReference type="ARBA" id="ARBA00022801"/>
    </source>
</evidence>
<dbReference type="PANTHER" id="PTHR43344:SF2">
    <property type="entry name" value="PHOSPHOSERINE PHOSPHATASE"/>
    <property type="match status" value="1"/>
</dbReference>
<evidence type="ECO:0000256" key="3">
    <source>
        <dbReference type="ARBA" id="ARBA00009184"/>
    </source>
</evidence>
<dbReference type="EMBL" id="KB202408">
    <property type="protein sequence ID" value="ESO90563.1"/>
    <property type="molecule type" value="Genomic_DNA"/>
</dbReference>
<evidence type="ECO:0000256" key="5">
    <source>
        <dbReference type="ARBA" id="ARBA00015196"/>
    </source>
</evidence>
<dbReference type="InterPro" id="IPR036412">
    <property type="entry name" value="HAD-like_sf"/>
</dbReference>
<dbReference type="GO" id="GO:0036424">
    <property type="term" value="F:L-phosphoserine phosphatase activity"/>
    <property type="evidence" value="ECO:0007669"/>
    <property type="project" value="InterPro"/>
</dbReference>
<dbReference type="FunFam" id="3.40.50.1000:FF:000077">
    <property type="entry name" value="Phosphoserine phosphatase, chloroplastic"/>
    <property type="match status" value="1"/>
</dbReference>
<dbReference type="GO" id="GO:0005737">
    <property type="term" value="C:cytoplasm"/>
    <property type="evidence" value="ECO:0007669"/>
    <property type="project" value="TreeGrafter"/>
</dbReference>
<dbReference type="STRING" id="225164.V3ZH47"/>
<dbReference type="Pfam" id="PF00702">
    <property type="entry name" value="Hydrolase"/>
    <property type="match status" value="1"/>
</dbReference>
<evidence type="ECO:0000256" key="6">
    <source>
        <dbReference type="ARBA" id="ARBA00022605"/>
    </source>
</evidence>
<gene>
    <name evidence="13" type="ORF">LOTGIDRAFT_164153</name>
</gene>
<comment type="similarity">
    <text evidence="3">Belongs to the HAD-like hydrolase superfamily. SerB family.</text>
</comment>
<dbReference type="NCBIfam" id="TIGR01488">
    <property type="entry name" value="HAD-SF-IB"/>
    <property type="match status" value="1"/>
</dbReference>
<evidence type="ECO:0000256" key="12">
    <source>
        <dbReference type="PIRSR" id="PIRSR604469-1"/>
    </source>
</evidence>
<dbReference type="NCBIfam" id="TIGR00338">
    <property type="entry name" value="serB"/>
    <property type="match status" value="1"/>
</dbReference>
<organism evidence="13 14">
    <name type="scientific">Lottia gigantea</name>
    <name type="common">Giant owl limpet</name>
    <dbReference type="NCBI Taxonomy" id="225164"/>
    <lineage>
        <taxon>Eukaryota</taxon>
        <taxon>Metazoa</taxon>
        <taxon>Spiralia</taxon>
        <taxon>Lophotrochozoa</taxon>
        <taxon>Mollusca</taxon>
        <taxon>Gastropoda</taxon>
        <taxon>Patellogastropoda</taxon>
        <taxon>Lottioidea</taxon>
        <taxon>Lottiidae</taxon>
        <taxon>Lottia</taxon>
    </lineage>
</organism>
<dbReference type="AlphaFoldDB" id="V3ZH47"/>
<comment type="pathway">
    <text evidence="2">Amino-acid biosynthesis; L-serine biosynthesis; L-serine from 3-phospho-D-glycerate: step 3/3.</text>
</comment>
<dbReference type="SUPFAM" id="SSF56784">
    <property type="entry name" value="HAD-like"/>
    <property type="match status" value="1"/>
</dbReference>
<keyword evidence="9" id="KW-0460">Magnesium</keyword>
<dbReference type="EC" id="3.1.3.3" evidence="4"/>
<evidence type="ECO:0000256" key="1">
    <source>
        <dbReference type="ARBA" id="ARBA00001946"/>
    </source>
</evidence>
<keyword evidence="7" id="KW-0479">Metal-binding</keyword>
<evidence type="ECO:0000313" key="14">
    <source>
        <dbReference type="Proteomes" id="UP000030746"/>
    </source>
</evidence>
<evidence type="ECO:0000313" key="13">
    <source>
        <dbReference type="EMBL" id="ESO90563.1"/>
    </source>
</evidence>
<name>V3ZH47_LOTGI</name>
<comment type="cofactor">
    <cofactor evidence="1">
        <name>Mg(2+)</name>
        <dbReference type="ChEBI" id="CHEBI:18420"/>
    </cofactor>
</comment>
<dbReference type="InterPro" id="IPR023214">
    <property type="entry name" value="HAD_sf"/>
</dbReference>
<keyword evidence="14" id="KW-1185">Reference proteome</keyword>
<feature type="active site" description="Proton donor" evidence="12">
    <location>
        <position position="21"/>
    </location>
</feature>
<dbReference type="InterPro" id="IPR004469">
    <property type="entry name" value="PSP"/>
</dbReference>
<reference evidence="13 14" key="1">
    <citation type="journal article" date="2013" name="Nature">
        <title>Insights into bilaterian evolution from three spiralian genomes.</title>
        <authorList>
            <person name="Simakov O."/>
            <person name="Marletaz F."/>
            <person name="Cho S.J."/>
            <person name="Edsinger-Gonzales E."/>
            <person name="Havlak P."/>
            <person name="Hellsten U."/>
            <person name="Kuo D.H."/>
            <person name="Larsson T."/>
            <person name="Lv J."/>
            <person name="Arendt D."/>
            <person name="Savage R."/>
            <person name="Osoegawa K."/>
            <person name="de Jong P."/>
            <person name="Grimwood J."/>
            <person name="Chapman J.A."/>
            <person name="Shapiro H."/>
            <person name="Aerts A."/>
            <person name="Otillar R.P."/>
            <person name="Terry A.Y."/>
            <person name="Boore J.L."/>
            <person name="Grigoriev I.V."/>
            <person name="Lindberg D.R."/>
            <person name="Seaver E.C."/>
            <person name="Weisblat D.A."/>
            <person name="Putnam N.H."/>
            <person name="Rokhsar D.S."/>
        </authorList>
    </citation>
    <scope>NUCLEOTIDE SEQUENCE [LARGE SCALE GENOMIC DNA]</scope>
</reference>
<keyword evidence="10" id="KW-0718">Serine biosynthesis</keyword>
<dbReference type="Proteomes" id="UP000030746">
    <property type="component" value="Unassembled WGS sequence"/>
</dbReference>
<dbReference type="GO" id="GO:0006564">
    <property type="term" value="P:L-serine biosynthetic process"/>
    <property type="evidence" value="ECO:0007669"/>
    <property type="project" value="UniProtKB-KW"/>
</dbReference>
<evidence type="ECO:0000256" key="10">
    <source>
        <dbReference type="ARBA" id="ARBA00023299"/>
    </source>
</evidence>
<dbReference type="HOGENOM" id="CLU_036368_2_1_1"/>
<keyword evidence="6" id="KW-0028">Amino-acid biosynthesis</keyword>
<dbReference type="Gene3D" id="1.10.150.210">
    <property type="entry name" value="Phosphoserine phosphatase, domain 2"/>
    <property type="match status" value="1"/>
</dbReference>
<dbReference type="GeneID" id="20239659"/>
<dbReference type="Gene3D" id="3.40.50.1000">
    <property type="entry name" value="HAD superfamily/HAD-like"/>
    <property type="match status" value="1"/>
</dbReference>
<feature type="active site" description="Nucleophile" evidence="12">
    <location>
        <position position="19"/>
    </location>
</feature>
<dbReference type="UniPathway" id="UPA00135">
    <property type="reaction ID" value="UER00198"/>
</dbReference>
<proteinExistence type="inferred from homology"/>
<evidence type="ECO:0000256" key="7">
    <source>
        <dbReference type="ARBA" id="ARBA00022723"/>
    </source>
</evidence>
<sequence>MEVIDVKCLWRTADAVCFDVDSTVCQDEGLDELASFCGVGEEVAQWTKKAMGGGVSFREALRSRLNIINPSKDTLNSFIKSHDPALSPRFKELVDVLKKENKDIYLVSGGFRSIIEPVAKILNISTDHIFANRLLFDDQGKYIGFDENEATSESGGKKRVVELLIKKYNYKNVIMVGDGATDMEASPPASAFIGYGGNVVRENVKNNAKWFITDFQELITELDNKIS</sequence>
<dbReference type="CTD" id="20239659"/>
<dbReference type="OMA" id="ANYFIGF"/>
<dbReference type="CDD" id="cd04309">
    <property type="entry name" value="HAD_PSP_eu"/>
    <property type="match status" value="1"/>
</dbReference>
<evidence type="ECO:0000256" key="11">
    <source>
        <dbReference type="ARBA" id="ARBA00031693"/>
    </source>
</evidence>
<dbReference type="RefSeq" id="XP_009058882.1">
    <property type="nucleotide sequence ID" value="XM_009060634.1"/>
</dbReference>
<accession>V3ZH47</accession>
<evidence type="ECO:0000256" key="4">
    <source>
        <dbReference type="ARBA" id="ARBA00012640"/>
    </source>
</evidence>
<dbReference type="GO" id="GO:0000287">
    <property type="term" value="F:magnesium ion binding"/>
    <property type="evidence" value="ECO:0007669"/>
    <property type="project" value="TreeGrafter"/>
</dbReference>
<protein>
    <recommendedName>
        <fullName evidence="5">Phosphoserine phosphatase</fullName>
        <ecNumber evidence="4">3.1.3.3</ecNumber>
    </recommendedName>
    <alternativeName>
        <fullName evidence="11">O-phosphoserine phosphohydrolase</fullName>
    </alternativeName>
</protein>
<dbReference type="KEGG" id="lgi:LOTGIDRAFT_164153"/>
<dbReference type="OrthoDB" id="27226at2759"/>